<feature type="transmembrane region" description="Helical" evidence="12">
    <location>
        <begin position="64"/>
        <end position="84"/>
    </location>
</feature>
<dbReference type="Pfam" id="PF00474">
    <property type="entry name" value="SSF"/>
    <property type="match status" value="1"/>
</dbReference>
<dbReference type="PROSITE" id="PS50283">
    <property type="entry name" value="NA_SOLUT_SYMP_3"/>
    <property type="match status" value="1"/>
</dbReference>
<dbReference type="EMBL" id="UINC01228058">
    <property type="protein sequence ID" value="SVE59216.1"/>
    <property type="molecule type" value="Genomic_DNA"/>
</dbReference>
<organism evidence="13">
    <name type="scientific">marine metagenome</name>
    <dbReference type="NCBI Taxonomy" id="408172"/>
    <lineage>
        <taxon>unclassified sequences</taxon>
        <taxon>metagenomes</taxon>
        <taxon>ecological metagenomes</taxon>
    </lineage>
</organism>
<dbReference type="InterPro" id="IPR038377">
    <property type="entry name" value="Na/Glc_symporter_sf"/>
</dbReference>
<evidence type="ECO:0000256" key="12">
    <source>
        <dbReference type="SAM" id="Phobius"/>
    </source>
</evidence>
<reference evidence="13" key="1">
    <citation type="submission" date="2018-05" db="EMBL/GenBank/DDBJ databases">
        <authorList>
            <person name="Lanie J.A."/>
            <person name="Ng W.-L."/>
            <person name="Kazmierczak K.M."/>
            <person name="Andrzejewski T.M."/>
            <person name="Davidsen T.M."/>
            <person name="Wayne K.J."/>
            <person name="Tettelin H."/>
            <person name="Glass J.I."/>
            <person name="Rusch D."/>
            <person name="Podicherti R."/>
            <person name="Tsui H.-C.T."/>
            <person name="Winkler M.E."/>
        </authorList>
    </citation>
    <scope>NUCLEOTIDE SEQUENCE</scope>
</reference>
<dbReference type="Gene3D" id="1.20.1730.10">
    <property type="entry name" value="Sodium/glucose cotransporter"/>
    <property type="match status" value="1"/>
</dbReference>
<comment type="subcellular location">
    <subcellularLocation>
        <location evidence="1">Cell membrane</location>
        <topology evidence="1">Multi-pass membrane protein</topology>
    </subcellularLocation>
</comment>
<accession>A0A383EQP5</accession>
<dbReference type="InterPro" id="IPR050277">
    <property type="entry name" value="Sodium:Solute_Symporter"/>
</dbReference>
<keyword evidence="3" id="KW-0813">Transport</keyword>
<evidence type="ECO:0000256" key="8">
    <source>
        <dbReference type="ARBA" id="ARBA00023053"/>
    </source>
</evidence>
<keyword evidence="11" id="KW-0739">Sodium transport</keyword>
<dbReference type="GO" id="GO:0005886">
    <property type="term" value="C:plasma membrane"/>
    <property type="evidence" value="ECO:0007669"/>
    <property type="project" value="UniProtKB-SubCell"/>
</dbReference>
<feature type="non-terminal residue" evidence="13">
    <location>
        <position position="204"/>
    </location>
</feature>
<gene>
    <name evidence="13" type="ORF">METZ01_LOCUS512070</name>
</gene>
<dbReference type="AlphaFoldDB" id="A0A383EQP5"/>
<keyword evidence="8" id="KW-0915">Sodium</keyword>
<keyword evidence="4" id="KW-1003">Cell membrane</keyword>
<evidence type="ECO:0000256" key="3">
    <source>
        <dbReference type="ARBA" id="ARBA00022448"/>
    </source>
</evidence>
<proteinExistence type="inferred from homology"/>
<evidence type="ECO:0000313" key="13">
    <source>
        <dbReference type="EMBL" id="SVE59216.1"/>
    </source>
</evidence>
<sequence>MRRHTSVLGATKNVTQGDALSERTIEYLVIGTYLVVLVGVGLVFRRFNENVSDYFRNGCKGTWWLVGSSAFMTSFSAWTFSGAAGAAYEAGWSVLVIYLANSVGFAINGLFLAKWFRQLRAITGPEVIRLRFGISTQQFYAWMSFVMQTLYSSLHLLGLAIFCSAVFGYKIEQVIIVVGAVVLAYSLVGGSWAVTATDFLQTLI</sequence>
<evidence type="ECO:0000256" key="5">
    <source>
        <dbReference type="ARBA" id="ARBA00022692"/>
    </source>
</evidence>
<evidence type="ECO:0000256" key="10">
    <source>
        <dbReference type="ARBA" id="ARBA00023136"/>
    </source>
</evidence>
<dbReference type="PANTHER" id="PTHR48086:SF3">
    <property type="entry name" value="SODIUM_PROLINE SYMPORTER"/>
    <property type="match status" value="1"/>
</dbReference>
<evidence type="ECO:0000256" key="2">
    <source>
        <dbReference type="ARBA" id="ARBA00006434"/>
    </source>
</evidence>
<feature type="transmembrane region" description="Helical" evidence="12">
    <location>
        <begin position="173"/>
        <end position="194"/>
    </location>
</feature>
<dbReference type="GO" id="GO:0015293">
    <property type="term" value="F:symporter activity"/>
    <property type="evidence" value="ECO:0007669"/>
    <property type="project" value="UniProtKB-KW"/>
</dbReference>
<keyword evidence="6" id="KW-0769">Symport</keyword>
<dbReference type="GO" id="GO:0006814">
    <property type="term" value="P:sodium ion transport"/>
    <property type="evidence" value="ECO:0007669"/>
    <property type="project" value="UniProtKB-KW"/>
</dbReference>
<evidence type="ECO:0000256" key="6">
    <source>
        <dbReference type="ARBA" id="ARBA00022847"/>
    </source>
</evidence>
<evidence type="ECO:0000256" key="9">
    <source>
        <dbReference type="ARBA" id="ARBA00023065"/>
    </source>
</evidence>
<evidence type="ECO:0000256" key="1">
    <source>
        <dbReference type="ARBA" id="ARBA00004651"/>
    </source>
</evidence>
<keyword evidence="9" id="KW-0406">Ion transport</keyword>
<evidence type="ECO:0000256" key="4">
    <source>
        <dbReference type="ARBA" id="ARBA00022475"/>
    </source>
</evidence>
<comment type="similarity">
    <text evidence="2">Belongs to the sodium:solute symporter (SSF) (TC 2.A.21) family.</text>
</comment>
<name>A0A383EQP5_9ZZZZ</name>
<feature type="transmembrane region" description="Helical" evidence="12">
    <location>
        <begin position="90"/>
        <end position="113"/>
    </location>
</feature>
<protein>
    <recommendedName>
        <fullName evidence="14">Sodium:solute symporter</fullName>
    </recommendedName>
</protein>
<dbReference type="InterPro" id="IPR001734">
    <property type="entry name" value="Na/solute_symporter"/>
</dbReference>
<evidence type="ECO:0000256" key="11">
    <source>
        <dbReference type="ARBA" id="ARBA00023201"/>
    </source>
</evidence>
<keyword evidence="5 12" id="KW-0812">Transmembrane</keyword>
<feature type="transmembrane region" description="Helical" evidence="12">
    <location>
        <begin position="25"/>
        <end position="44"/>
    </location>
</feature>
<evidence type="ECO:0000256" key="7">
    <source>
        <dbReference type="ARBA" id="ARBA00022989"/>
    </source>
</evidence>
<dbReference type="PANTHER" id="PTHR48086">
    <property type="entry name" value="SODIUM/PROLINE SYMPORTER-RELATED"/>
    <property type="match status" value="1"/>
</dbReference>
<keyword evidence="7 12" id="KW-1133">Transmembrane helix</keyword>
<evidence type="ECO:0008006" key="14">
    <source>
        <dbReference type="Google" id="ProtNLM"/>
    </source>
</evidence>
<keyword evidence="10 12" id="KW-0472">Membrane</keyword>
<feature type="transmembrane region" description="Helical" evidence="12">
    <location>
        <begin position="139"/>
        <end position="167"/>
    </location>
</feature>